<dbReference type="AlphaFoldDB" id="A0A9N9KG99"/>
<protein>
    <submittedName>
        <fullName evidence="1">19256_t:CDS:1</fullName>
    </submittedName>
</protein>
<dbReference type="InterPro" id="IPR011009">
    <property type="entry name" value="Kinase-like_dom_sf"/>
</dbReference>
<proteinExistence type="predicted"/>
<accession>A0A9N9KG99</accession>
<organism evidence="1 2">
    <name type="scientific">Dentiscutata erythropus</name>
    <dbReference type="NCBI Taxonomy" id="1348616"/>
    <lineage>
        <taxon>Eukaryota</taxon>
        <taxon>Fungi</taxon>
        <taxon>Fungi incertae sedis</taxon>
        <taxon>Mucoromycota</taxon>
        <taxon>Glomeromycotina</taxon>
        <taxon>Glomeromycetes</taxon>
        <taxon>Diversisporales</taxon>
        <taxon>Gigasporaceae</taxon>
        <taxon>Dentiscutata</taxon>
    </lineage>
</organism>
<dbReference type="Proteomes" id="UP000789405">
    <property type="component" value="Unassembled WGS sequence"/>
</dbReference>
<name>A0A9N9KG99_9GLOM</name>
<evidence type="ECO:0000313" key="2">
    <source>
        <dbReference type="Proteomes" id="UP000789405"/>
    </source>
</evidence>
<gene>
    <name evidence="1" type="ORF">DERYTH_LOCUS27555</name>
</gene>
<dbReference type="SUPFAM" id="SSF56112">
    <property type="entry name" value="Protein kinase-like (PK-like)"/>
    <property type="match status" value="1"/>
</dbReference>
<dbReference type="OrthoDB" id="2439750at2759"/>
<evidence type="ECO:0000313" key="1">
    <source>
        <dbReference type="EMBL" id="CAG8823721.1"/>
    </source>
</evidence>
<dbReference type="EMBL" id="CAJVPY010063822">
    <property type="protein sequence ID" value="CAG8823721.1"/>
    <property type="molecule type" value="Genomic_DNA"/>
</dbReference>
<reference evidence="1" key="1">
    <citation type="submission" date="2021-06" db="EMBL/GenBank/DDBJ databases">
        <authorList>
            <person name="Kallberg Y."/>
            <person name="Tangrot J."/>
            <person name="Rosling A."/>
        </authorList>
    </citation>
    <scope>NUCLEOTIDE SEQUENCE</scope>
    <source>
        <strain evidence="1">MA453B</strain>
    </source>
</reference>
<dbReference type="Gene3D" id="1.10.510.10">
    <property type="entry name" value="Transferase(Phosphotransferase) domain 1"/>
    <property type="match status" value="1"/>
</dbReference>
<keyword evidence="2" id="KW-1185">Reference proteome</keyword>
<sequence>IIIKIALGGREKIVDNTPPNYANLIQKCWSTEQDQRPPLNEVLDELNKLSTETTILTSNNIETNAVRRRFRQRSILTEETHGTF</sequence>
<comment type="caution">
    <text evidence="1">The sequence shown here is derived from an EMBL/GenBank/DDBJ whole genome shotgun (WGS) entry which is preliminary data.</text>
</comment>
<feature type="non-terminal residue" evidence="1">
    <location>
        <position position="84"/>
    </location>
</feature>